<keyword evidence="1" id="KW-0472">Membrane</keyword>
<gene>
    <name evidence="2" type="ORF">QQS21_006262</name>
</gene>
<keyword evidence="1" id="KW-1133">Transmembrane helix</keyword>
<dbReference type="EMBL" id="JASWJB010000114">
    <property type="protein sequence ID" value="KAK2596641.1"/>
    <property type="molecule type" value="Genomic_DNA"/>
</dbReference>
<organism evidence="2 3">
    <name type="scientific">Conoideocrella luteorostrata</name>
    <dbReference type="NCBI Taxonomy" id="1105319"/>
    <lineage>
        <taxon>Eukaryota</taxon>
        <taxon>Fungi</taxon>
        <taxon>Dikarya</taxon>
        <taxon>Ascomycota</taxon>
        <taxon>Pezizomycotina</taxon>
        <taxon>Sordariomycetes</taxon>
        <taxon>Hypocreomycetidae</taxon>
        <taxon>Hypocreales</taxon>
        <taxon>Clavicipitaceae</taxon>
        <taxon>Conoideocrella</taxon>
    </lineage>
</organism>
<protein>
    <recommendedName>
        <fullName evidence="4">AtmA protein</fullName>
    </recommendedName>
</protein>
<keyword evidence="1" id="KW-0812">Transmembrane</keyword>
<name>A0AAJ0G0A9_9HYPO</name>
<feature type="transmembrane region" description="Helical" evidence="1">
    <location>
        <begin position="307"/>
        <end position="324"/>
    </location>
</feature>
<feature type="transmembrane region" description="Helical" evidence="1">
    <location>
        <begin position="157"/>
        <end position="180"/>
    </location>
</feature>
<feature type="transmembrane region" description="Helical" evidence="1">
    <location>
        <begin position="111"/>
        <end position="136"/>
    </location>
</feature>
<evidence type="ECO:0008006" key="4">
    <source>
        <dbReference type="Google" id="ProtNLM"/>
    </source>
</evidence>
<feature type="transmembrane region" description="Helical" evidence="1">
    <location>
        <begin position="240"/>
        <end position="267"/>
    </location>
</feature>
<evidence type="ECO:0000256" key="1">
    <source>
        <dbReference type="SAM" id="Phobius"/>
    </source>
</evidence>
<dbReference type="Proteomes" id="UP001251528">
    <property type="component" value="Unassembled WGS sequence"/>
</dbReference>
<sequence length="383" mass="42235">MSAKLILPTLSLSVFYFIWYFSYINGLKTLGDATVLAKKLPGLNEPLRLEYTGVEPVDWMLVQLTTFFWPLADGSQPGLLLHSIAFSGTFCSAWILVTLESWRKGNARTVAAFPAFLGIVAQLLTFAFAAPLYGYLHLTRAATASKPNSKNMRIPHGVIKAIPHVFTVGMLVPSMLMIAPLSEIVTYDLKQILVAIWQPWPAYVAILLVLAHYTVGGFFSDVDTPANNRKIRSSLRYVYAFAFANTAISHIITWSVSLATAVVPGIFQEKYADVLHPRRVFETFLPWTSPALKVATVGQGVQVFLRWDYLIGSAGVLIWSISLYRSAHRAANVKVGLLELATKVIALSALSSPVGAAVELMWEREELFLQDVEKPAKAGSSKK</sequence>
<accession>A0AAJ0G0A9</accession>
<evidence type="ECO:0000313" key="2">
    <source>
        <dbReference type="EMBL" id="KAK2596641.1"/>
    </source>
</evidence>
<comment type="caution">
    <text evidence="2">The sequence shown here is derived from an EMBL/GenBank/DDBJ whole genome shotgun (WGS) entry which is preliminary data.</text>
</comment>
<keyword evidence="3" id="KW-1185">Reference proteome</keyword>
<feature type="transmembrane region" description="Helical" evidence="1">
    <location>
        <begin position="79"/>
        <end position="99"/>
    </location>
</feature>
<reference evidence="2" key="1">
    <citation type="submission" date="2023-06" db="EMBL/GenBank/DDBJ databases">
        <title>Conoideocrella luteorostrata (Hypocreales: Clavicipitaceae), a potential biocontrol fungus for elongate hemlock scale in United States Christmas tree production areas.</title>
        <authorList>
            <person name="Barrett H."/>
            <person name="Lovett B."/>
            <person name="Macias A.M."/>
            <person name="Stajich J.E."/>
            <person name="Kasson M.T."/>
        </authorList>
    </citation>
    <scope>NUCLEOTIDE SEQUENCE</scope>
    <source>
        <strain evidence="2">ARSEF 14590</strain>
    </source>
</reference>
<proteinExistence type="predicted"/>
<dbReference type="AlphaFoldDB" id="A0AAJ0G0A9"/>
<feature type="transmembrane region" description="Helical" evidence="1">
    <location>
        <begin position="200"/>
        <end position="219"/>
    </location>
</feature>
<feature type="transmembrane region" description="Helical" evidence="1">
    <location>
        <begin position="6"/>
        <end position="24"/>
    </location>
</feature>
<evidence type="ECO:0000313" key="3">
    <source>
        <dbReference type="Proteomes" id="UP001251528"/>
    </source>
</evidence>